<proteinExistence type="predicted"/>
<name>A0A915DNH5_9BILA</name>
<evidence type="ECO:0000313" key="1">
    <source>
        <dbReference type="Proteomes" id="UP000887574"/>
    </source>
</evidence>
<protein>
    <submittedName>
        <fullName evidence="2">Uncharacterized protein</fullName>
    </submittedName>
</protein>
<organism evidence="1 2">
    <name type="scientific">Ditylenchus dipsaci</name>
    <dbReference type="NCBI Taxonomy" id="166011"/>
    <lineage>
        <taxon>Eukaryota</taxon>
        <taxon>Metazoa</taxon>
        <taxon>Ecdysozoa</taxon>
        <taxon>Nematoda</taxon>
        <taxon>Chromadorea</taxon>
        <taxon>Rhabditida</taxon>
        <taxon>Tylenchina</taxon>
        <taxon>Tylenchomorpha</taxon>
        <taxon>Sphaerularioidea</taxon>
        <taxon>Anguinidae</taxon>
        <taxon>Anguininae</taxon>
        <taxon>Ditylenchus</taxon>
    </lineage>
</organism>
<dbReference type="WBParaSite" id="jg21308">
    <property type="protein sequence ID" value="jg21308"/>
    <property type="gene ID" value="jg21308"/>
</dbReference>
<keyword evidence="1" id="KW-1185">Reference proteome</keyword>
<dbReference type="Proteomes" id="UP000887574">
    <property type="component" value="Unplaced"/>
</dbReference>
<accession>A0A915DNH5</accession>
<dbReference type="AlphaFoldDB" id="A0A915DNH5"/>
<reference evidence="2" key="1">
    <citation type="submission" date="2022-11" db="UniProtKB">
        <authorList>
            <consortium name="WormBaseParasite"/>
        </authorList>
    </citation>
    <scope>IDENTIFICATION</scope>
</reference>
<sequence>MRRSWIHHNRRRLQVGAEGDARCEAYLMKCETVPLSRSSSFISIPFGNFEGKMSKKGSAHGKEERVNLFEKLDRIKSSRTLQLLKCATITI</sequence>
<evidence type="ECO:0000313" key="2">
    <source>
        <dbReference type="WBParaSite" id="jg21308"/>
    </source>
</evidence>